<comment type="caution">
    <text evidence="3">The sequence shown here is derived from an EMBL/GenBank/DDBJ whole genome shotgun (WGS) entry which is preliminary data.</text>
</comment>
<proteinExistence type="predicted"/>
<protein>
    <submittedName>
        <fullName evidence="3">Helix-turn-helix domain-containing protein</fullName>
    </submittedName>
</protein>
<dbReference type="EMBL" id="JAHPMX010000035">
    <property type="protein sequence ID" value="MBU9360715.1"/>
    <property type="molecule type" value="Genomic_DNA"/>
</dbReference>
<dbReference type="InterPro" id="IPR041657">
    <property type="entry name" value="HTH_17"/>
</dbReference>
<feature type="domain" description="Helix-turn-helix" evidence="2">
    <location>
        <begin position="4"/>
        <end position="55"/>
    </location>
</feature>
<dbReference type="RefSeq" id="WP_072465427.1">
    <property type="nucleotide sequence ID" value="NZ_CAJHDV010000007.1"/>
</dbReference>
<evidence type="ECO:0000259" key="2">
    <source>
        <dbReference type="Pfam" id="PF12728"/>
    </source>
</evidence>
<dbReference type="Proteomes" id="UP001196915">
    <property type="component" value="Unassembled WGS sequence"/>
</dbReference>
<dbReference type="InterPro" id="IPR009061">
    <property type="entry name" value="DNA-bd_dom_put_sf"/>
</dbReference>
<name>A0AAP2HRT9_9BURK</name>
<dbReference type="SUPFAM" id="SSF46955">
    <property type="entry name" value="Putative DNA-binding domain"/>
    <property type="match status" value="1"/>
</dbReference>
<feature type="region of interest" description="Disordered" evidence="1">
    <location>
        <begin position="60"/>
        <end position="95"/>
    </location>
</feature>
<organism evidence="3 4">
    <name type="scientific">Burkholderia multivorans</name>
    <dbReference type="NCBI Taxonomy" id="87883"/>
    <lineage>
        <taxon>Bacteria</taxon>
        <taxon>Pseudomonadati</taxon>
        <taxon>Pseudomonadota</taxon>
        <taxon>Betaproteobacteria</taxon>
        <taxon>Burkholderiales</taxon>
        <taxon>Burkholderiaceae</taxon>
        <taxon>Burkholderia</taxon>
        <taxon>Burkholderia cepacia complex</taxon>
    </lineage>
</organism>
<evidence type="ECO:0000313" key="4">
    <source>
        <dbReference type="Proteomes" id="UP001196915"/>
    </source>
</evidence>
<dbReference type="AlphaFoldDB" id="A0AAP2HRT9"/>
<feature type="compositionally biased region" description="Low complexity" evidence="1">
    <location>
        <begin position="80"/>
        <end position="95"/>
    </location>
</feature>
<reference evidence="3" key="1">
    <citation type="submission" date="2021-06" db="EMBL/GenBank/DDBJ databases">
        <title>A collection of bacterial strains from the Burkholderia cepacia Research Laboratory and Repository.</title>
        <authorList>
            <person name="Lipuma J."/>
            <person name="Spilker T."/>
        </authorList>
    </citation>
    <scope>NUCLEOTIDE SEQUENCE</scope>
    <source>
        <strain evidence="3">AU37435</strain>
    </source>
</reference>
<dbReference type="Gene3D" id="1.10.238.160">
    <property type="match status" value="1"/>
</dbReference>
<evidence type="ECO:0000313" key="3">
    <source>
        <dbReference type="EMBL" id="MBU9360715.1"/>
    </source>
</evidence>
<gene>
    <name evidence="3" type="ORF">KTE52_30800</name>
</gene>
<sequence>MEHLLTPKSLAAVLGLAEQTIYNRHSNGGDLPTCIKLGRLLRFRPADVEAWLAKQLTVPEEPAAQESVSMPRRRGRPTKAEQVAARRAQQLRAGE</sequence>
<accession>A0AAP2HRT9</accession>
<evidence type="ECO:0000256" key="1">
    <source>
        <dbReference type="SAM" id="MobiDB-lite"/>
    </source>
</evidence>
<dbReference type="Pfam" id="PF12728">
    <property type="entry name" value="HTH_17"/>
    <property type="match status" value="1"/>
</dbReference>